<dbReference type="PROSITE" id="PS52050">
    <property type="entry name" value="WYL"/>
    <property type="match status" value="1"/>
</dbReference>
<keyword evidence="2 6" id="KW-0238">DNA-binding</keyword>
<gene>
    <name evidence="6" type="ORF">HNR21_003903</name>
</gene>
<dbReference type="InterPro" id="IPR018356">
    <property type="entry name" value="Tscrpt_reg_HTH_DeoR_CS"/>
</dbReference>
<dbReference type="GO" id="GO:0003677">
    <property type="term" value="F:DNA binding"/>
    <property type="evidence" value="ECO:0007669"/>
    <property type="project" value="UniProtKB-KW"/>
</dbReference>
<evidence type="ECO:0000256" key="3">
    <source>
        <dbReference type="ARBA" id="ARBA00023163"/>
    </source>
</evidence>
<protein>
    <submittedName>
        <fullName evidence="6">Putative DNA-binding transcriptional regulator YafY</fullName>
    </submittedName>
</protein>
<dbReference type="InterPro" id="IPR013196">
    <property type="entry name" value="HTH_11"/>
</dbReference>
<dbReference type="Gene3D" id="1.10.10.10">
    <property type="entry name" value="Winged helix-like DNA-binding domain superfamily/Winged helix DNA-binding domain"/>
    <property type="match status" value="1"/>
</dbReference>
<keyword evidence="3" id="KW-0804">Transcription</keyword>
<dbReference type="PIRSF" id="PIRSF016838">
    <property type="entry name" value="PafC"/>
    <property type="match status" value="1"/>
</dbReference>
<organism evidence="6 7">
    <name type="scientific">Thermomonospora cellulosilytica</name>
    <dbReference type="NCBI Taxonomy" id="1411118"/>
    <lineage>
        <taxon>Bacteria</taxon>
        <taxon>Bacillati</taxon>
        <taxon>Actinomycetota</taxon>
        <taxon>Actinomycetes</taxon>
        <taxon>Streptosporangiales</taxon>
        <taxon>Thermomonosporaceae</taxon>
        <taxon>Thermomonospora</taxon>
    </lineage>
</organism>
<dbReference type="PROSITE" id="PS51000">
    <property type="entry name" value="HTH_DEOR_2"/>
    <property type="match status" value="1"/>
</dbReference>
<feature type="compositionally biased region" description="Low complexity" evidence="4">
    <location>
        <begin position="324"/>
        <end position="339"/>
    </location>
</feature>
<dbReference type="InterPro" id="IPR026881">
    <property type="entry name" value="WYL_dom"/>
</dbReference>
<dbReference type="PANTHER" id="PTHR34580">
    <property type="match status" value="1"/>
</dbReference>
<dbReference type="PANTHER" id="PTHR34580:SF3">
    <property type="entry name" value="PROTEIN PAFB"/>
    <property type="match status" value="1"/>
</dbReference>
<dbReference type="InterPro" id="IPR028349">
    <property type="entry name" value="PafC-like"/>
</dbReference>
<keyword evidence="7" id="KW-1185">Reference proteome</keyword>
<dbReference type="EMBL" id="JACJII010000001">
    <property type="protein sequence ID" value="MBA9005021.1"/>
    <property type="molecule type" value="Genomic_DNA"/>
</dbReference>
<dbReference type="RefSeq" id="WP_182706320.1">
    <property type="nucleotide sequence ID" value="NZ_JACJII010000001.1"/>
</dbReference>
<feature type="domain" description="HTH deoR-type" evidence="5">
    <location>
        <begin position="4"/>
        <end position="70"/>
    </location>
</feature>
<dbReference type="Pfam" id="PF13280">
    <property type="entry name" value="WYL"/>
    <property type="match status" value="1"/>
</dbReference>
<dbReference type="GO" id="GO:0003700">
    <property type="term" value="F:DNA-binding transcription factor activity"/>
    <property type="evidence" value="ECO:0007669"/>
    <property type="project" value="InterPro"/>
</dbReference>
<dbReference type="InterPro" id="IPR051534">
    <property type="entry name" value="CBASS_pafABC_assoc_protein"/>
</dbReference>
<evidence type="ECO:0000259" key="5">
    <source>
        <dbReference type="PROSITE" id="PS51000"/>
    </source>
</evidence>
<proteinExistence type="predicted"/>
<evidence type="ECO:0000256" key="2">
    <source>
        <dbReference type="ARBA" id="ARBA00023125"/>
    </source>
</evidence>
<dbReference type="SUPFAM" id="SSF46785">
    <property type="entry name" value="Winged helix' DNA-binding domain"/>
    <property type="match status" value="1"/>
</dbReference>
<evidence type="ECO:0000256" key="1">
    <source>
        <dbReference type="ARBA" id="ARBA00023015"/>
    </source>
</evidence>
<evidence type="ECO:0000256" key="4">
    <source>
        <dbReference type="SAM" id="MobiDB-lite"/>
    </source>
</evidence>
<evidence type="ECO:0000313" key="7">
    <source>
        <dbReference type="Proteomes" id="UP000539313"/>
    </source>
</evidence>
<dbReference type="Pfam" id="PF25583">
    <property type="entry name" value="WCX"/>
    <property type="match status" value="1"/>
</dbReference>
<sequence length="357" mass="38791">MKETSARLLKLLGLLQARREWPGAELAERLGVSTRTVRRDIDRLRALDYPIEVGMGPAGGYRLGSGTALPPLLLDDEEAVAVAVGLRTAAGSGVGGVGETALRALVKLRQVLPHRLWLRIESLQVANVQVPGRPSVDAGELTAVAAACRDRLRLRFDYRDRHGRERLRVAEPHHLVTWGGRWYLLAWDLDREDWRTFRVDRIRTRTPAGPGFTSREVPGGDAAAFVARGVAESWPYRATVRLHAPADSEAARSVVTYGRIEPVDERSCLVRFGADSLHALAFLLGAFEVDFDVVDPPELADQLLVMADRFRRAAGAGAGRRGAVRQAAAADRSATANKATRATGPPQGPASNSRPTA</sequence>
<evidence type="ECO:0000313" key="6">
    <source>
        <dbReference type="EMBL" id="MBA9005021.1"/>
    </source>
</evidence>
<accession>A0A7W3MZZ9</accession>
<dbReference type="Pfam" id="PF08279">
    <property type="entry name" value="HTH_11"/>
    <property type="match status" value="1"/>
</dbReference>
<dbReference type="InterPro" id="IPR036388">
    <property type="entry name" value="WH-like_DNA-bd_sf"/>
</dbReference>
<keyword evidence="1" id="KW-0805">Transcription regulation</keyword>
<reference evidence="6 7" key="1">
    <citation type="submission" date="2020-08" db="EMBL/GenBank/DDBJ databases">
        <title>Sequencing the genomes of 1000 actinobacteria strains.</title>
        <authorList>
            <person name="Klenk H.-P."/>
        </authorList>
    </citation>
    <scope>NUCLEOTIDE SEQUENCE [LARGE SCALE GENOMIC DNA]</scope>
    <source>
        <strain evidence="6 7">DSM 45823</strain>
    </source>
</reference>
<dbReference type="InterPro" id="IPR036390">
    <property type="entry name" value="WH_DNA-bd_sf"/>
</dbReference>
<dbReference type="AlphaFoldDB" id="A0A7W3MZZ9"/>
<dbReference type="InterPro" id="IPR057727">
    <property type="entry name" value="WCX_dom"/>
</dbReference>
<feature type="region of interest" description="Disordered" evidence="4">
    <location>
        <begin position="317"/>
        <end position="357"/>
    </location>
</feature>
<name>A0A7W3MZZ9_9ACTN</name>
<dbReference type="InterPro" id="IPR001034">
    <property type="entry name" value="DeoR_HTH"/>
</dbReference>
<dbReference type="Proteomes" id="UP000539313">
    <property type="component" value="Unassembled WGS sequence"/>
</dbReference>
<dbReference type="PROSITE" id="PS00894">
    <property type="entry name" value="HTH_DEOR_1"/>
    <property type="match status" value="1"/>
</dbReference>
<comment type="caution">
    <text evidence="6">The sequence shown here is derived from an EMBL/GenBank/DDBJ whole genome shotgun (WGS) entry which is preliminary data.</text>
</comment>